<gene>
    <name evidence="2" type="ORF">TsocGM_09340</name>
</gene>
<name>A0A432MLB0_9BACT</name>
<dbReference type="EMBL" id="RYZH01000015">
    <property type="protein sequence ID" value="RUL87925.1"/>
    <property type="molecule type" value="Genomic_DNA"/>
</dbReference>
<evidence type="ECO:0000313" key="3">
    <source>
        <dbReference type="Proteomes" id="UP000280296"/>
    </source>
</evidence>
<reference evidence="2 3" key="2">
    <citation type="submission" date="2019-01" db="EMBL/GenBank/DDBJ databases">
        <title>Tautonia sociabilis, a novel thermotolerant planctomycete of Isosphaeraceae family, isolated from a 4000 m deep subterranean habitat.</title>
        <authorList>
            <person name="Kovaleva O.L."/>
            <person name="Elcheninov A.G."/>
            <person name="Van Heerden E."/>
            <person name="Toshchakov S.V."/>
            <person name="Novikov A."/>
            <person name="Bonch-Osmolovskaya E.A."/>
            <person name="Kublanov I.V."/>
        </authorList>
    </citation>
    <scope>NUCLEOTIDE SEQUENCE [LARGE SCALE GENOMIC DNA]</scope>
    <source>
        <strain evidence="2 3">GM2012</strain>
    </source>
</reference>
<keyword evidence="3" id="KW-1185">Reference proteome</keyword>
<evidence type="ECO:0000259" key="1">
    <source>
        <dbReference type="Pfam" id="PF09828"/>
    </source>
</evidence>
<evidence type="ECO:0000313" key="2">
    <source>
        <dbReference type="EMBL" id="RUL87925.1"/>
    </source>
</evidence>
<organism evidence="2 3">
    <name type="scientific">Tautonia sociabilis</name>
    <dbReference type="NCBI Taxonomy" id="2080755"/>
    <lineage>
        <taxon>Bacteria</taxon>
        <taxon>Pseudomonadati</taxon>
        <taxon>Planctomycetota</taxon>
        <taxon>Planctomycetia</taxon>
        <taxon>Isosphaerales</taxon>
        <taxon>Isosphaeraceae</taxon>
        <taxon>Tautonia</taxon>
    </lineage>
</organism>
<reference evidence="2 3" key="1">
    <citation type="submission" date="2018-12" db="EMBL/GenBank/DDBJ databases">
        <authorList>
            <person name="Toschakov S.V."/>
        </authorList>
    </citation>
    <scope>NUCLEOTIDE SEQUENCE [LARGE SCALE GENOMIC DNA]</scope>
    <source>
        <strain evidence="2 3">GM2012</strain>
    </source>
</reference>
<protein>
    <submittedName>
        <fullName evidence="2">Chromate resistance protein</fullName>
    </submittedName>
</protein>
<dbReference type="AlphaFoldDB" id="A0A432MLB0"/>
<accession>A0A432MLB0</accession>
<dbReference type="OrthoDB" id="511992at2"/>
<dbReference type="RefSeq" id="WP_126725045.1">
    <property type="nucleotide sequence ID" value="NZ_RYZH01000015.1"/>
</dbReference>
<sequence>MKWVTRENAKVDRVACPWLIRRFVDPEAEFLFVPADEVMTIAERERAVPYDVPGAELGHVDGRCSFESILLKYGLAGDPALAELARIVHAADIATDVETALEGWGLKAIAHGFSLLVGNDDHRKIELESPMYDALYLWCRHKLAEFEDER</sequence>
<comment type="caution">
    <text evidence="2">The sequence shown here is derived from an EMBL/GenBank/DDBJ whole genome shotgun (WGS) entry which is preliminary data.</text>
</comment>
<dbReference type="InterPro" id="IPR018634">
    <property type="entry name" value="ChrB_C"/>
</dbReference>
<dbReference type="Proteomes" id="UP000280296">
    <property type="component" value="Unassembled WGS sequence"/>
</dbReference>
<feature type="domain" description="ChrB C-terminal" evidence="1">
    <location>
        <begin position="3"/>
        <end position="139"/>
    </location>
</feature>
<dbReference type="Pfam" id="PF09828">
    <property type="entry name" value="ChrB_C"/>
    <property type="match status" value="1"/>
</dbReference>
<proteinExistence type="predicted"/>